<comment type="similarity">
    <text evidence="1">Belongs to the GID4/VID24 family.</text>
</comment>
<dbReference type="GO" id="GO:0005773">
    <property type="term" value="C:vacuole"/>
    <property type="evidence" value="ECO:0007669"/>
    <property type="project" value="GOC"/>
</dbReference>
<dbReference type="InterPro" id="IPR018618">
    <property type="entry name" value="GID4/10-like"/>
</dbReference>
<comment type="caution">
    <text evidence="3">The sequence shown here is derived from an EMBL/GenBank/DDBJ whole genome shotgun (WGS) entry which is preliminary data.</text>
</comment>
<proteinExistence type="inferred from homology"/>
<feature type="region of interest" description="Disordered" evidence="2">
    <location>
        <begin position="1"/>
        <end position="51"/>
    </location>
</feature>
<name>A0AAV5QIV6_9ASCO</name>
<keyword evidence="4" id="KW-1185">Reference proteome</keyword>
<evidence type="ECO:0000313" key="3">
    <source>
        <dbReference type="EMBL" id="GMM34674.1"/>
    </source>
</evidence>
<dbReference type="EMBL" id="BTFZ01000003">
    <property type="protein sequence ID" value="GMM34674.1"/>
    <property type="molecule type" value="Genomic_DNA"/>
</dbReference>
<gene>
    <name evidence="3" type="ORF">DASC09_019990</name>
</gene>
<feature type="compositionally biased region" description="Basic residues" evidence="2">
    <location>
        <begin position="29"/>
        <end position="40"/>
    </location>
</feature>
<evidence type="ECO:0000256" key="1">
    <source>
        <dbReference type="ARBA" id="ARBA00061469"/>
    </source>
</evidence>
<sequence>MPSISPVHTRDAYRRPLTPEAPNDELLKPKKKQLKNKPHTGKAISSQSRLSIHSSSLESSVNLMDLVNGPYQNLQSLGHTRRSPNGDSNQILHSSTLYPGSNFVGSQIFQDKRYDLSIELKYVDLNQSYMNGYLSIRNLTEKHPEITTFFEAELISENHNFLSRRATDDLQIDDTIDISNWSRFPHWRQDILPKVRKSLSCLSALDLTEKKDPFFNKPSNLYIHKDYLDQQYIYMRWKEVFLVPDATKKLVSASYDGIYYACLDQYTGNITGYYYHGKLEDQFLDLVHASSRGACQSFDFC</sequence>
<organism evidence="3 4">
    <name type="scientific">Saccharomycopsis crataegensis</name>
    <dbReference type="NCBI Taxonomy" id="43959"/>
    <lineage>
        <taxon>Eukaryota</taxon>
        <taxon>Fungi</taxon>
        <taxon>Dikarya</taxon>
        <taxon>Ascomycota</taxon>
        <taxon>Saccharomycotina</taxon>
        <taxon>Saccharomycetes</taxon>
        <taxon>Saccharomycopsidaceae</taxon>
        <taxon>Saccharomycopsis</taxon>
    </lineage>
</organism>
<dbReference type="GO" id="GO:0007039">
    <property type="term" value="P:protein catabolic process in the vacuole"/>
    <property type="evidence" value="ECO:0007669"/>
    <property type="project" value="TreeGrafter"/>
</dbReference>
<evidence type="ECO:0000256" key="2">
    <source>
        <dbReference type="SAM" id="MobiDB-lite"/>
    </source>
</evidence>
<dbReference type="GO" id="GO:0043161">
    <property type="term" value="P:proteasome-mediated ubiquitin-dependent protein catabolic process"/>
    <property type="evidence" value="ECO:0007669"/>
    <property type="project" value="TreeGrafter"/>
</dbReference>
<evidence type="ECO:0000313" key="4">
    <source>
        <dbReference type="Proteomes" id="UP001360560"/>
    </source>
</evidence>
<dbReference type="GO" id="GO:0045721">
    <property type="term" value="P:negative regulation of gluconeogenesis"/>
    <property type="evidence" value="ECO:0007669"/>
    <property type="project" value="TreeGrafter"/>
</dbReference>
<dbReference type="Pfam" id="PF09783">
    <property type="entry name" value="Vac_ImportDeg"/>
    <property type="match status" value="1"/>
</dbReference>
<reference evidence="3 4" key="1">
    <citation type="journal article" date="2023" name="Elife">
        <title>Identification of key yeast species and microbe-microbe interactions impacting larval growth of Drosophila in the wild.</title>
        <authorList>
            <person name="Mure A."/>
            <person name="Sugiura Y."/>
            <person name="Maeda R."/>
            <person name="Honda K."/>
            <person name="Sakurai N."/>
            <person name="Takahashi Y."/>
            <person name="Watada M."/>
            <person name="Katoh T."/>
            <person name="Gotoh A."/>
            <person name="Gotoh Y."/>
            <person name="Taniguchi I."/>
            <person name="Nakamura K."/>
            <person name="Hayashi T."/>
            <person name="Katayama T."/>
            <person name="Uemura T."/>
            <person name="Hattori Y."/>
        </authorList>
    </citation>
    <scope>NUCLEOTIDE SEQUENCE [LARGE SCALE GENOMIC DNA]</scope>
    <source>
        <strain evidence="3 4">SC-9</strain>
    </source>
</reference>
<dbReference type="GO" id="GO:0034657">
    <property type="term" value="C:GID complex"/>
    <property type="evidence" value="ECO:0007669"/>
    <property type="project" value="TreeGrafter"/>
</dbReference>
<dbReference type="RefSeq" id="XP_064851674.1">
    <property type="nucleotide sequence ID" value="XM_064995602.1"/>
</dbReference>
<dbReference type="GO" id="GO:0006623">
    <property type="term" value="P:protein targeting to vacuole"/>
    <property type="evidence" value="ECO:0007669"/>
    <property type="project" value="TreeGrafter"/>
</dbReference>
<accession>A0AAV5QIV6</accession>
<protein>
    <submittedName>
        <fullName evidence="3">Glucose-induced degradation complex subunit</fullName>
    </submittedName>
</protein>
<dbReference type="AlphaFoldDB" id="A0AAV5QIV6"/>
<dbReference type="PANTHER" id="PTHR14534:SF3">
    <property type="entry name" value="GID COMPLEX SUBUNIT 4 HOMOLOG"/>
    <property type="match status" value="1"/>
</dbReference>
<dbReference type="PANTHER" id="PTHR14534">
    <property type="entry name" value="VACUOLAR IMPORT AND DEGRADATION PROTEIN 24"/>
    <property type="match status" value="1"/>
</dbReference>
<dbReference type="GeneID" id="90072653"/>
<dbReference type="Proteomes" id="UP001360560">
    <property type="component" value="Unassembled WGS sequence"/>
</dbReference>